<evidence type="ECO:0000313" key="3">
    <source>
        <dbReference type="Proteomes" id="UP000006437"/>
    </source>
</evidence>
<comment type="caution">
    <text evidence="2">The sequence shown here is derived from an EMBL/GenBank/DDBJ whole genome shotgun (WGS) entry which is preliminary data.</text>
</comment>
<dbReference type="AlphaFoldDB" id="G9X0C3"/>
<feature type="transmembrane region" description="Helical" evidence="1">
    <location>
        <begin position="95"/>
        <end position="112"/>
    </location>
</feature>
<evidence type="ECO:0000313" key="2">
    <source>
        <dbReference type="EMBL" id="EHL15470.1"/>
    </source>
</evidence>
<protein>
    <recommendedName>
        <fullName evidence="4">CvpA family protein</fullName>
    </recommendedName>
</protein>
<organism evidence="2 3">
    <name type="scientific">Peptoanaerobacter stomatis</name>
    <dbReference type="NCBI Taxonomy" id="796937"/>
    <lineage>
        <taxon>Bacteria</taxon>
        <taxon>Bacillati</taxon>
        <taxon>Bacillota</taxon>
        <taxon>Clostridia</taxon>
        <taxon>Peptostreptococcales</taxon>
        <taxon>Filifactoraceae</taxon>
        <taxon>Peptoanaerobacter</taxon>
    </lineage>
</organism>
<dbReference type="PATRIC" id="fig|796937.3.peg.1070"/>
<feature type="transmembrane region" description="Helical" evidence="1">
    <location>
        <begin position="62"/>
        <end position="83"/>
    </location>
</feature>
<accession>G9X0C3</accession>
<feature type="transmembrane region" description="Helical" evidence="1">
    <location>
        <begin position="35"/>
        <end position="56"/>
    </location>
</feature>
<dbReference type="Proteomes" id="UP000006437">
    <property type="component" value="Unassembled WGS sequence"/>
</dbReference>
<dbReference type="HOGENOM" id="CLU_015927_0_0_9"/>
<sequence length="551" mass="62215">MFNKIFSKLKNNNEQNSEKFVDVGEHKFLKNFKKITITLLILFVAISYYVLLVPINLRSAQFYSYILFILCLLTVIFFIDSLFNKKSVVIYKTSIKLIAVIIVALVLSNLYSSPILQAKKYAMLIKKQEGVFETDVKSADFNKLPVVDRDMAIKLGARKMGEMGTLVSQYDIDETYSQICVKGKPLRVTPLIYADTIKWFLNKSNGIPYYINIDMVTQNSTLVKLSSPIKYSLSDKFSRNLYRHIRFGYPTAIISQINFEIDEDGKPYFIASVVEPTIGILGGEDVKAVIVINASTGEMKKYNTDEVPTWIDRVYPAELIIKQLTDNGQYERGFINSKVKQEGVTKPTEGYNYITMGEDIYLYTGITSVLSDESNIGFVFVNMRTKETKFYPVSSAEEFSVMESAAGAVQEKAYKATFPILINLYNRPTYFMALKDDAKLTKMYSLVDAQSYQKVAVGNTIQETVDNYRKITTDIAIESTDIISKEIVVEDVKSVVVDGNTVFYIKVQGEDKIYTAPIDVDATLAFVKQGDILNVLGNDAESTFIVTGLKK</sequence>
<reference evidence="2 3" key="1">
    <citation type="submission" date="2011-08" db="EMBL/GenBank/DDBJ databases">
        <title>The Genome Sequence of Eubacteriaceae bacterium ACC19a.</title>
        <authorList>
            <consortium name="The Broad Institute Genome Sequencing Platform"/>
            <person name="Earl A."/>
            <person name="Ward D."/>
            <person name="Feldgarden M."/>
            <person name="Gevers D."/>
            <person name="Sizova M."/>
            <person name="Hazen A."/>
            <person name="Epstein S."/>
            <person name="Young S.K."/>
            <person name="Zeng Q."/>
            <person name="Gargeya S."/>
            <person name="Fitzgerald M."/>
            <person name="Haas B."/>
            <person name="Abouelleil A."/>
            <person name="Alvarado L."/>
            <person name="Arachchi H.M."/>
            <person name="Berlin A."/>
            <person name="Brown A."/>
            <person name="Chapman S.B."/>
            <person name="Chen Z."/>
            <person name="Dunbar C."/>
            <person name="Freedman E."/>
            <person name="Gearin G."/>
            <person name="Gellesch M."/>
            <person name="Goldberg J."/>
            <person name="Griggs A."/>
            <person name="Gujja S."/>
            <person name="Heiman D."/>
            <person name="Howarth C."/>
            <person name="Larson L."/>
            <person name="Lui A."/>
            <person name="MacDonald P.J.P."/>
            <person name="Montmayeur A."/>
            <person name="Murphy C."/>
            <person name="Neiman D."/>
            <person name="Pearson M."/>
            <person name="Priest M."/>
            <person name="Roberts A."/>
            <person name="Saif S."/>
            <person name="Shea T."/>
            <person name="Shenoy N."/>
            <person name="Sisk P."/>
            <person name="Stolte C."/>
            <person name="Sykes S."/>
            <person name="Wortman J."/>
            <person name="Nusbaum C."/>
            <person name="Birren B."/>
        </authorList>
    </citation>
    <scope>NUCLEOTIDE SEQUENCE [LARGE SCALE GENOMIC DNA]</scope>
    <source>
        <strain evidence="2 3">ACC19a</strain>
    </source>
</reference>
<dbReference type="EMBL" id="AFZE01000013">
    <property type="protein sequence ID" value="EHL15470.1"/>
    <property type="molecule type" value="Genomic_DNA"/>
</dbReference>
<keyword evidence="1" id="KW-0812">Transmembrane</keyword>
<dbReference type="RefSeq" id="WP_009526088.1">
    <property type="nucleotide sequence ID" value="NZ_JBQMYE010000012.1"/>
</dbReference>
<evidence type="ECO:0000256" key="1">
    <source>
        <dbReference type="SAM" id="Phobius"/>
    </source>
</evidence>
<proteinExistence type="predicted"/>
<name>G9X0C3_9FIRM</name>
<keyword evidence="1" id="KW-0472">Membrane</keyword>
<dbReference type="BioCyc" id="EBAC796937-HMP:GMGH-1867-MONOMER"/>
<keyword evidence="1" id="KW-1133">Transmembrane helix</keyword>
<evidence type="ECO:0008006" key="4">
    <source>
        <dbReference type="Google" id="ProtNLM"/>
    </source>
</evidence>
<gene>
    <name evidence="2" type="ORF">HMPREF9629_01859</name>
</gene>